<gene>
    <name evidence="2" type="ORF">KUH32_15960</name>
</gene>
<dbReference type="Proteomes" id="UP001166293">
    <property type="component" value="Unassembled WGS sequence"/>
</dbReference>
<evidence type="ECO:0000313" key="3">
    <source>
        <dbReference type="Proteomes" id="UP001166293"/>
    </source>
</evidence>
<dbReference type="RefSeq" id="WP_217779587.1">
    <property type="nucleotide sequence ID" value="NZ_JAHRWL010000002.1"/>
</dbReference>
<accession>A0ABS6NCI9</accession>
<feature type="signal peptide" evidence="1">
    <location>
        <begin position="1"/>
        <end position="27"/>
    </location>
</feature>
<reference evidence="2" key="1">
    <citation type="submission" date="2021-06" db="EMBL/GenBank/DDBJ databases">
        <title>Thalassococcus sp. CAU 1522 isolated from sea sand, Republic of Korea.</title>
        <authorList>
            <person name="Kim W."/>
        </authorList>
    </citation>
    <scope>NUCLEOTIDE SEQUENCE</scope>
    <source>
        <strain evidence="2">CAU 1522</strain>
    </source>
</reference>
<evidence type="ECO:0000256" key="1">
    <source>
        <dbReference type="SAM" id="SignalP"/>
    </source>
</evidence>
<feature type="chain" id="PRO_5047527388" evidence="1">
    <location>
        <begin position="28"/>
        <end position="235"/>
    </location>
</feature>
<dbReference type="PANTHER" id="PTHR36057">
    <property type="match status" value="1"/>
</dbReference>
<dbReference type="EMBL" id="JAHRWL010000002">
    <property type="protein sequence ID" value="MBV2361260.1"/>
    <property type="molecule type" value="Genomic_DNA"/>
</dbReference>
<dbReference type="PANTHER" id="PTHR36057:SF1">
    <property type="entry name" value="LIPOPROTEIN LIPID ATTACHMENT SITE-LIKE PROTEIN, PUTATIVE (DUF1223)-RELATED"/>
    <property type="match status" value="1"/>
</dbReference>
<keyword evidence="1" id="KW-0732">Signal</keyword>
<keyword evidence="3" id="KW-1185">Reference proteome</keyword>
<dbReference type="Pfam" id="PF06764">
    <property type="entry name" value="DUF1223"/>
    <property type="match status" value="1"/>
</dbReference>
<evidence type="ECO:0000313" key="2">
    <source>
        <dbReference type="EMBL" id="MBV2361260.1"/>
    </source>
</evidence>
<comment type="caution">
    <text evidence="2">The sequence shown here is derived from an EMBL/GenBank/DDBJ whole genome shotgun (WGS) entry which is preliminary data.</text>
</comment>
<proteinExistence type="predicted"/>
<dbReference type="InterPro" id="IPR010634">
    <property type="entry name" value="DUF1223"/>
</dbReference>
<protein>
    <submittedName>
        <fullName evidence="2">DUF1223 domain-containing protein</fullName>
    </submittedName>
</protein>
<sequence length="235" mass="25721">MRQIGQWIFAFCVAAAGLAPVAAKAQANPVVVELFTSQGCSSCPPADEILGSLADRDDVIPLALHVDYWDYIGWKDSFAQPGFTKRQKGYAQTGGRRSIYTPQMVINGQEDVVGSHPMKVADLIQKHRESPKKAAVTLERRGNSLVIRAKANGQIAPCDIHLVRYKPSESVKIRRGENAGQTLAYSHIVKDWSVVGRWDGALDFETTVQINGSDPVVVLVQTPRYGPIIAAARLR</sequence>
<name>A0ABS6NCI9_9RHOB</name>
<organism evidence="2 3">
    <name type="scientific">Thalassococcus arenae</name>
    <dbReference type="NCBI Taxonomy" id="2851652"/>
    <lineage>
        <taxon>Bacteria</taxon>
        <taxon>Pseudomonadati</taxon>
        <taxon>Pseudomonadota</taxon>
        <taxon>Alphaproteobacteria</taxon>
        <taxon>Rhodobacterales</taxon>
        <taxon>Roseobacteraceae</taxon>
        <taxon>Thalassococcus</taxon>
    </lineage>
</organism>